<feature type="transmembrane region" description="Helical" evidence="10">
    <location>
        <begin position="311"/>
        <end position="337"/>
    </location>
</feature>
<dbReference type="PANTHER" id="PTHR24363">
    <property type="entry name" value="SERINE/THREONINE PROTEIN KINASE"/>
    <property type="match status" value="1"/>
</dbReference>
<dbReference type="PROSITE" id="PS00108">
    <property type="entry name" value="PROTEIN_KINASE_ST"/>
    <property type="match status" value="1"/>
</dbReference>
<gene>
    <name evidence="12" type="primary">PK</name>
    <name evidence="12" type="ORF">Esi_0021_0141</name>
</gene>
<feature type="region of interest" description="Disordered" evidence="9">
    <location>
        <begin position="204"/>
        <end position="242"/>
    </location>
</feature>
<dbReference type="AlphaFoldDB" id="D7FQZ9"/>
<keyword evidence="5 12" id="KW-0418">Kinase</keyword>
<evidence type="ECO:0000259" key="11">
    <source>
        <dbReference type="PROSITE" id="PS50011"/>
    </source>
</evidence>
<dbReference type="CDD" id="cd14014">
    <property type="entry name" value="STKc_PknB_like"/>
    <property type="match status" value="1"/>
</dbReference>
<feature type="compositionally biased region" description="Basic and acidic residues" evidence="9">
    <location>
        <begin position="233"/>
        <end position="242"/>
    </location>
</feature>
<comment type="catalytic activity">
    <reaction evidence="8">
        <text>L-seryl-[protein] + ATP = O-phospho-L-seryl-[protein] + ADP + H(+)</text>
        <dbReference type="Rhea" id="RHEA:17989"/>
        <dbReference type="Rhea" id="RHEA-COMP:9863"/>
        <dbReference type="Rhea" id="RHEA-COMP:11604"/>
        <dbReference type="ChEBI" id="CHEBI:15378"/>
        <dbReference type="ChEBI" id="CHEBI:29999"/>
        <dbReference type="ChEBI" id="CHEBI:30616"/>
        <dbReference type="ChEBI" id="CHEBI:83421"/>
        <dbReference type="ChEBI" id="CHEBI:456216"/>
        <dbReference type="EC" id="2.7.11.1"/>
    </reaction>
</comment>
<keyword evidence="10" id="KW-1133">Transmembrane helix</keyword>
<evidence type="ECO:0000313" key="12">
    <source>
        <dbReference type="EMBL" id="CBJ26153.1"/>
    </source>
</evidence>
<reference evidence="12 13" key="1">
    <citation type="journal article" date="2010" name="Nature">
        <title>The Ectocarpus genome and the independent evolution of multicellularity in brown algae.</title>
        <authorList>
            <person name="Cock J.M."/>
            <person name="Sterck L."/>
            <person name="Rouze P."/>
            <person name="Scornet D."/>
            <person name="Allen A.E."/>
            <person name="Amoutzias G."/>
            <person name="Anthouard V."/>
            <person name="Artiguenave F."/>
            <person name="Aury J.M."/>
            <person name="Badger J.H."/>
            <person name="Beszteri B."/>
            <person name="Billiau K."/>
            <person name="Bonnet E."/>
            <person name="Bothwell J.H."/>
            <person name="Bowler C."/>
            <person name="Boyen C."/>
            <person name="Brownlee C."/>
            <person name="Carrano C.J."/>
            <person name="Charrier B."/>
            <person name="Cho G.Y."/>
            <person name="Coelho S.M."/>
            <person name="Collen J."/>
            <person name="Corre E."/>
            <person name="Da Silva C."/>
            <person name="Delage L."/>
            <person name="Delaroque N."/>
            <person name="Dittami S.M."/>
            <person name="Doulbeau S."/>
            <person name="Elias M."/>
            <person name="Farnham G."/>
            <person name="Gachon C.M."/>
            <person name="Gschloessl B."/>
            <person name="Heesch S."/>
            <person name="Jabbari K."/>
            <person name="Jubin C."/>
            <person name="Kawai H."/>
            <person name="Kimura K."/>
            <person name="Kloareg B."/>
            <person name="Kupper F.C."/>
            <person name="Lang D."/>
            <person name="Le Bail A."/>
            <person name="Leblanc C."/>
            <person name="Lerouge P."/>
            <person name="Lohr M."/>
            <person name="Lopez P.J."/>
            <person name="Martens C."/>
            <person name="Maumus F."/>
            <person name="Michel G."/>
            <person name="Miranda-Saavedra D."/>
            <person name="Morales J."/>
            <person name="Moreau H."/>
            <person name="Motomura T."/>
            <person name="Nagasato C."/>
            <person name="Napoli C.A."/>
            <person name="Nelson D.R."/>
            <person name="Nyvall-Collen P."/>
            <person name="Peters A.F."/>
            <person name="Pommier C."/>
            <person name="Potin P."/>
            <person name="Poulain J."/>
            <person name="Quesneville H."/>
            <person name="Read B."/>
            <person name="Rensing S.A."/>
            <person name="Ritter A."/>
            <person name="Rousvoal S."/>
            <person name="Samanta M."/>
            <person name="Samson G."/>
            <person name="Schroeder D.C."/>
            <person name="Segurens B."/>
            <person name="Strittmatter M."/>
            <person name="Tonon T."/>
            <person name="Tregear J.W."/>
            <person name="Valentin K."/>
            <person name="von Dassow P."/>
            <person name="Yamagishi T."/>
            <person name="Van de Peer Y."/>
            <person name="Wincker P."/>
        </authorList>
    </citation>
    <scope>NUCLEOTIDE SEQUENCE [LARGE SCALE GENOMIC DNA]</scope>
    <source>
        <strain evidence="13">Ec32 / CCAP1310/4</strain>
    </source>
</reference>
<dbReference type="SMART" id="SM00220">
    <property type="entry name" value="S_TKc"/>
    <property type="match status" value="1"/>
</dbReference>
<dbReference type="Pfam" id="PF00069">
    <property type="entry name" value="Pkinase"/>
    <property type="match status" value="1"/>
</dbReference>
<keyword evidence="3" id="KW-0808">Transferase</keyword>
<evidence type="ECO:0000313" key="13">
    <source>
        <dbReference type="Proteomes" id="UP000002630"/>
    </source>
</evidence>
<dbReference type="EC" id="2.7.11.1" evidence="1"/>
<dbReference type="PANTHER" id="PTHR24363:SF0">
    <property type="entry name" value="SERINE_THREONINE KINASE LIKE DOMAIN CONTAINING 1"/>
    <property type="match status" value="1"/>
</dbReference>
<dbReference type="OrthoDB" id="75710at2759"/>
<evidence type="ECO:0000256" key="6">
    <source>
        <dbReference type="ARBA" id="ARBA00022840"/>
    </source>
</evidence>
<evidence type="ECO:0000256" key="4">
    <source>
        <dbReference type="ARBA" id="ARBA00022741"/>
    </source>
</evidence>
<accession>D7FQZ9</accession>
<dbReference type="EMBL" id="FN648387">
    <property type="protein sequence ID" value="CBJ26153.1"/>
    <property type="molecule type" value="Genomic_DNA"/>
</dbReference>
<name>D7FQZ9_ECTSI</name>
<evidence type="ECO:0000256" key="5">
    <source>
        <dbReference type="ARBA" id="ARBA00022777"/>
    </source>
</evidence>
<keyword evidence="13" id="KW-1185">Reference proteome</keyword>
<evidence type="ECO:0000256" key="10">
    <source>
        <dbReference type="SAM" id="Phobius"/>
    </source>
</evidence>
<keyword evidence="4" id="KW-0547">Nucleotide-binding</keyword>
<dbReference type="STRING" id="2880.D7FQZ9"/>
<sequence length="498" mass="53413">MKNWKQLDLFQREAKVLKGLRHPGIPRYLDCFEEESEERGKTFLLVQQLAPGRTLEQMVEDGWRPTEAEVRRIAERVLEILVYLHGLRPAIVHRDLKPENIVIEGGSSGGRVFLVDFGGVQGAVTDKPSSTVIGTYGYMSPEQFRGEAVAESDLYALGGTVLFLLSGGRHPSDFQDGSGLPRTGAVRPACGNPAGGIARAFPGRPLVGGTGSSPSGGLSALSKRRKVTSNERGGGDDDWRGYGEVEPLGVGVGETSSVAAEGDDGGSLFGLVKRRPVGARTSIRREGGTLVVDIPPEGLSGQAASVGAFALMWNGIVIGMTASLLTGGVAALFPALWMSPFLFAGGKLGLETAKRICMWERLEVGMGRWSLNQRWAPLRRTSSSSSSSSKKTRGKTKRSETASEAAQWEADWRSAKTADSEVAGSTHDLVACRSLVKRASDEHGNPVENWSLQLIEGVNRHAFGETLPPEEQIWIAEEVDRHIQACLRVVVGGGTGDN</sequence>
<dbReference type="InterPro" id="IPR000719">
    <property type="entry name" value="Prot_kinase_dom"/>
</dbReference>
<dbReference type="Gene3D" id="1.10.510.10">
    <property type="entry name" value="Transferase(Phosphotransferase) domain 1"/>
    <property type="match status" value="1"/>
</dbReference>
<feature type="compositionally biased region" description="Low complexity" evidence="9">
    <location>
        <begin position="212"/>
        <end position="221"/>
    </location>
</feature>
<dbReference type="GO" id="GO:0004674">
    <property type="term" value="F:protein serine/threonine kinase activity"/>
    <property type="evidence" value="ECO:0007669"/>
    <property type="project" value="UniProtKB-KW"/>
</dbReference>
<feature type="domain" description="Protein kinase" evidence="11">
    <location>
        <begin position="1"/>
        <end position="245"/>
    </location>
</feature>
<dbReference type="GO" id="GO:0005524">
    <property type="term" value="F:ATP binding"/>
    <property type="evidence" value="ECO:0007669"/>
    <property type="project" value="UniProtKB-KW"/>
</dbReference>
<keyword evidence="2" id="KW-0723">Serine/threonine-protein kinase</keyword>
<organism evidence="12 13">
    <name type="scientific">Ectocarpus siliculosus</name>
    <name type="common">Brown alga</name>
    <name type="synonym">Conferva siliculosa</name>
    <dbReference type="NCBI Taxonomy" id="2880"/>
    <lineage>
        <taxon>Eukaryota</taxon>
        <taxon>Sar</taxon>
        <taxon>Stramenopiles</taxon>
        <taxon>Ochrophyta</taxon>
        <taxon>PX clade</taxon>
        <taxon>Phaeophyceae</taxon>
        <taxon>Ectocarpales</taxon>
        <taxon>Ectocarpaceae</taxon>
        <taxon>Ectocarpus</taxon>
    </lineage>
</organism>
<feature type="region of interest" description="Disordered" evidence="9">
    <location>
        <begin position="380"/>
        <end position="410"/>
    </location>
</feature>
<keyword evidence="10" id="KW-0472">Membrane</keyword>
<evidence type="ECO:0000256" key="9">
    <source>
        <dbReference type="SAM" id="MobiDB-lite"/>
    </source>
</evidence>
<dbReference type="Proteomes" id="UP000002630">
    <property type="component" value="Linkage Group LG14"/>
</dbReference>
<proteinExistence type="predicted"/>
<dbReference type="InterPro" id="IPR011009">
    <property type="entry name" value="Kinase-like_dom_sf"/>
</dbReference>
<dbReference type="InterPro" id="IPR008271">
    <property type="entry name" value="Ser/Thr_kinase_AS"/>
</dbReference>
<feature type="compositionally biased region" description="Low complexity" evidence="9">
    <location>
        <begin position="380"/>
        <end position="389"/>
    </location>
</feature>
<evidence type="ECO:0000256" key="3">
    <source>
        <dbReference type="ARBA" id="ARBA00022679"/>
    </source>
</evidence>
<protein>
    <recommendedName>
        <fullName evidence="1">non-specific serine/threonine protein kinase</fullName>
        <ecNumber evidence="1">2.7.11.1</ecNumber>
    </recommendedName>
</protein>
<keyword evidence="10" id="KW-0812">Transmembrane</keyword>
<evidence type="ECO:0000256" key="2">
    <source>
        <dbReference type="ARBA" id="ARBA00022527"/>
    </source>
</evidence>
<evidence type="ECO:0000256" key="8">
    <source>
        <dbReference type="ARBA" id="ARBA00048679"/>
    </source>
</evidence>
<evidence type="ECO:0000256" key="7">
    <source>
        <dbReference type="ARBA" id="ARBA00047899"/>
    </source>
</evidence>
<dbReference type="PROSITE" id="PS50011">
    <property type="entry name" value="PROTEIN_KINASE_DOM"/>
    <property type="match status" value="1"/>
</dbReference>
<dbReference type="SUPFAM" id="SSF56112">
    <property type="entry name" value="Protein kinase-like (PK-like)"/>
    <property type="match status" value="1"/>
</dbReference>
<keyword evidence="6" id="KW-0067">ATP-binding</keyword>
<evidence type="ECO:0000256" key="1">
    <source>
        <dbReference type="ARBA" id="ARBA00012513"/>
    </source>
</evidence>
<comment type="catalytic activity">
    <reaction evidence="7">
        <text>L-threonyl-[protein] + ATP = O-phospho-L-threonyl-[protein] + ADP + H(+)</text>
        <dbReference type="Rhea" id="RHEA:46608"/>
        <dbReference type="Rhea" id="RHEA-COMP:11060"/>
        <dbReference type="Rhea" id="RHEA-COMP:11605"/>
        <dbReference type="ChEBI" id="CHEBI:15378"/>
        <dbReference type="ChEBI" id="CHEBI:30013"/>
        <dbReference type="ChEBI" id="CHEBI:30616"/>
        <dbReference type="ChEBI" id="CHEBI:61977"/>
        <dbReference type="ChEBI" id="CHEBI:456216"/>
        <dbReference type="EC" id="2.7.11.1"/>
    </reaction>
</comment>